<dbReference type="PROSITE" id="PS51486">
    <property type="entry name" value="REKLES"/>
    <property type="match status" value="1"/>
</dbReference>
<dbReference type="SMART" id="SM01014">
    <property type="entry name" value="ARID"/>
    <property type="match status" value="1"/>
</dbReference>
<feature type="region of interest" description="Disordered" evidence="6">
    <location>
        <begin position="1"/>
        <end position="116"/>
    </location>
</feature>
<evidence type="ECO:0000259" key="8">
    <source>
        <dbReference type="PROSITE" id="PS51486"/>
    </source>
</evidence>
<dbReference type="Pfam" id="PF01388">
    <property type="entry name" value="ARID"/>
    <property type="match status" value="1"/>
</dbReference>
<feature type="compositionally biased region" description="Acidic residues" evidence="6">
    <location>
        <begin position="66"/>
        <end position="75"/>
    </location>
</feature>
<gene>
    <name evidence="9" type="ORF">pdam_00011420</name>
</gene>
<sequence>MEKGSTEPQQQRSVSSADRDGLRTDRDIKRESSSPHTFKHHRSSLSSGSVESRMAELDDIQRSMEVEETEEESYEEERFKSREHYDTDSDSVSSGREAASYQQGARVQNQQPPSPVETYINNTVSGVDRIPTHEWTFEEQFKQLYELGTEPERKEFLDDLFTFMQKRGTPVNRVPIMAKQTLDLFKLFKLVVEKGGLVEVINKKIWREIIKGLSLPASVTSAAFTLRTHFCILLSLSSWRNFDRVLDATTEYYLLIKTFYYRYMKYLYPYECSKKKLSSPAELQAAIDGNRRDSRRSFGSFLSQAVPSDGSHPYNSPSPTTTPPAFTPSNTSPGLPHRSSPGPSASNHDVHVPPSVHGNNGVAMLHSPGVVQYSPKRSSSVTEVTSRGVSSSPSDASPCGSPVKKFAAVNERSNKPTPTQLPWTHIKIQTQPKGMSQGGQFQFPDPERSSRGREPRHLPLTLLDQVSDNSLLVSVELNGVVYQGVLFARQNRPDSPRSNEDY</sequence>
<dbReference type="STRING" id="46731.A0A3M6T7A9"/>
<evidence type="ECO:0000313" key="9">
    <source>
        <dbReference type="EMBL" id="RMX37231.1"/>
    </source>
</evidence>
<feature type="region of interest" description="Disordered" evidence="6">
    <location>
        <begin position="431"/>
        <end position="454"/>
    </location>
</feature>
<feature type="compositionally biased region" description="Polar residues" evidence="6">
    <location>
        <begin position="375"/>
        <end position="385"/>
    </location>
</feature>
<dbReference type="InterPro" id="IPR036431">
    <property type="entry name" value="ARID_dom_sf"/>
</dbReference>
<dbReference type="Gene3D" id="1.10.150.60">
    <property type="entry name" value="ARID DNA-binding domain"/>
    <property type="match status" value="1"/>
</dbReference>
<feature type="compositionally biased region" description="Low complexity" evidence="6">
    <location>
        <begin position="386"/>
        <end position="402"/>
    </location>
</feature>
<evidence type="ECO:0000313" key="10">
    <source>
        <dbReference type="Proteomes" id="UP000275408"/>
    </source>
</evidence>
<dbReference type="PROSITE" id="PS51011">
    <property type="entry name" value="ARID"/>
    <property type="match status" value="1"/>
</dbReference>
<dbReference type="EMBL" id="RCHS01004177">
    <property type="protein sequence ID" value="RMX37231.1"/>
    <property type="molecule type" value="Genomic_DNA"/>
</dbReference>
<proteinExistence type="predicted"/>
<dbReference type="GO" id="GO:0003677">
    <property type="term" value="F:DNA binding"/>
    <property type="evidence" value="ECO:0007669"/>
    <property type="project" value="UniProtKB-KW"/>
</dbReference>
<evidence type="ECO:0000256" key="5">
    <source>
        <dbReference type="ARBA" id="ARBA00023242"/>
    </source>
</evidence>
<organism evidence="9 10">
    <name type="scientific">Pocillopora damicornis</name>
    <name type="common">Cauliflower coral</name>
    <name type="synonym">Millepora damicornis</name>
    <dbReference type="NCBI Taxonomy" id="46731"/>
    <lineage>
        <taxon>Eukaryota</taxon>
        <taxon>Metazoa</taxon>
        <taxon>Cnidaria</taxon>
        <taxon>Anthozoa</taxon>
        <taxon>Hexacorallia</taxon>
        <taxon>Scleractinia</taxon>
        <taxon>Astrocoeniina</taxon>
        <taxon>Pocilloporidae</taxon>
        <taxon>Pocillopora</taxon>
    </lineage>
</organism>
<dbReference type="InterPro" id="IPR001606">
    <property type="entry name" value="ARID_dom"/>
</dbReference>
<accession>A0A3M6T7A9</accession>
<evidence type="ECO:0000256" key="6">
    <source>
        <dbReference type="SAM" id="MobiDB-lite"/>
    </source>
</evidence>
<feature type="compositionally biased region" description="Polar residues" evidence="6">
    <location>
        <begin position="90"/>
        <end position="111"/>
    </location>
</feature>
<dbReference type="OrthoDB" id="10044343at2759"/>
<feature type="domain" description="REKLES" evidence="8">
    <location>
        <begin position="404"/>
        <end position="493"/>
    </location>
</feature>
<keyword evidence="5" id="KW-0539">Nucleus</keyword>
<name>A0A3M6T7A9_POCDA</name>
<dbReference type="InterPro" id="IPR023334">
    <property type="entry name" value="REKLES_domain"/>
</dbReference>
<evidence type="ECO:0000256" key="4">
    <source>
        <dbReference type="ARBA" id="ARBA00023163"/>
    </source>
</evidence>
<reference evidence="9 10" key="1">
    <citation type="journal article" date="2018" name="Sci. Rep.">
        <title>Comparative analysis of the Pocillopora damicornis genome highlights role of immune system in coral evolution.</title>
        <authorList>
            <person name="Cunning R."/>
            <person name="Bay R.A."/>
            <person name="Gillette P."/>
            <person name="Baker A.C."/>
            <person name="Traylor-Knowles N."/>
        </authorList>
    </citation>
    <scope>NUCLEOTIDE SEQUENCE [LARGE SCALE GENOMIC DNA]</scope>
    <source>
        <strain evidence="9">RSMAS</strain>
        <tissue evidence="9">Whole animal</tissue>
    </source>
</reference>
<feature type="domain" description="ARID" evidence="7">
    <location>
        <begin position="150"/>
        <end position="242"/>
    </location>
</feature>
<keyword evidence="2" id="KW-0805">Transcription regulation</keyword>
<comment type="caution">
    <text evidence="9">The sequence shown here is derived from an EMBL/GenBank/DDBJ whole genome shotgun (WGS) entry which is preliminary data.</text>
</comment>
<evidence type="ECO:0000256" key="3">
    <source>
        <dbReference type="ARBA" id="ARBA00023125"/>
    </source>
</evidence>
<dbReference type="Proteomes" id="UP000275408">
    <property type="component" value="Unassembled WGS sequence"/>
</dbReference>
<feature type="compositionally biased region" description="Basic and acidic residues" evidence="6">
    <location>
        <begin position="76"/>
        <end position="87"/>
    </location>
</feature>
<feature type="region of interest" description="Disordered" evidence="6">
    <location>
        <begin position="302"/>
        <end position="402"/>
    </location>
</feature>
<keyword evidence="10" id="KW-1185">Reference proteome</keyword>
<feature type="compositionally biased region" description="Basic and acidic residues" evidence="6">
    <location>
        <begin position="445"/>
        <end position="454"/>
    </location>
</feature>
<evidence type="ECO:0000259" key="7">
    <source>
        <dbReference type="PROSITE" id="PS51011"/>
    </source>
</evidence>
<dbReference type="FunFam" id="1.10.150.60:FF:000007">
    <property type="entry name" value="AT-rich interactive domain-containing protein 3C"/>
    <property type="match status" value="1"/>
</dbReference>
<feature type="compositionally biased region" description="Basic and acidic residues" evidence="6">
    <location>
        <begin position="17"/>
        <end position="33"/>
    </location>
</feature>
<dbReference type="PANTHER" id="PTHR15348">
    <property type="entry name" value="AT-RICH INTERACTIVE DOMAIN-CONTAINING PROTEIN ARID DOMAIN- CONTAINING PROTEIN DEAD RINGER PROTEIN B-CELL REGULATOR OF IGH TRANSCRIPTION BRIGHT"/>
    <property type="match status" value="1"/>
</dbReference>
<evidence type="ECO:0008006" key="11">
    <source>
        <dbReference type="Google" id="ProtNLM"/>
    </source>
</evidence>
<dbReference type="GO" id="GO:0005634">
    <property type="term" value="C:nucleus"/>
    <property type="evidence" value="ECO:0007669"/>
    <property type="project" value="UniProtKB-SubCell"/>
</dbReference>
<feature type="compositionally biased region" description="Polar residues" evidence="6">
    <location>
        <begin position="431"/>
        <end position="440"/>
    </location>
</feature>
<evidence type="ECO:0000256" key="1">
    <source>
        <dbReference type="ARBA" id="ARBA00004123"/>
    </source>
</evidence>
<protein>
    <recommendedName>
        <fullName evidence="11">ARID domain-containing protein</fullName>
    </recommendedName>
</protein>
<feature type="compositionally biased region" description="Polar residues" evidence="6">
    <location>
        <begin position="1"/>
        <end position="16"/>
    </location>
</feature>
<keyword evidence="3" id="KW-0238">DNA-binding</keyword>
<comment type="subcellular location">
    <subcellularLocation>
        <location evidence="1">Nucleus</location>
    </subcellularLocation>
</comment>
<keyword evidence="4" id="KW-0804">Transcription</keyword>
<dbReference type="SUPFAM" id="SSF46774">
    <property type="entry name" value="ARID-like"/>
    <property type="match status" value="1"/>
</dbReference>
<evidence type="ECO:0000256" key="2">
    <source>
        <dbReference type="ARBA" id="ARBA00023015"/>
    </source>
</evidence>
<dbReference type="InterPro" id="IPR045147">
    <property type="entry name" value="ARI3A/B/C"/>
</dbReference>
<dbReference type="PANTHER" id="PTHR15348:SF0">
    <property type="entry name" value="PROTEIN DEAD RINGER"/>
    <property type="match status" value="1"/>
</dbReference>
<dbReference type="SMART" id="SM00501">
    <property type="entry name" value="BRIGHT"/>
    <property type="match status" value="1"/>
</dbReference>
<dbReference type="AlphaFoldDB" id="A0A3M6T7A9"/>
<dbReference type="GO" id="GO:0006357">
    <property type="term" value="P:regulation of transcription by RNA polymerase II"/>
    <property type="evidence" value="ECO:0007669"/>
    <property type="project" value="InterPro"/>
</dbReference>
<feature type="compositionally biased region" description="Basic and acidic residues" evidence="6">
    <location>
        <begin position="53"/>
        <end position="65"/>
    </location>
</feature>